<gene>
    <name evidence="4" type="ordered locus">Dred_1578</name>
</gene>
<dbReference type="EMBL" id="CP000612">
    <property type="protein sequence ID" value="ABO50106.1"/>
    <property type="molecule type" value="Genomic_DNA"/>
</dbReference>
<evidence type="ECO:0000256" key="1">
    <source>
        <dbReference type="ARBA" id="ARBA00022801"/>
    </source>
</evidence>
<dbReference type="GO" id="GO:0030288">
    <property type="term" value="C:outer membrane-bounded periplasmic space"/>
    <property type="evidence" value="ECO:0007669"/>
    <property type="project" value="TreeGrafter"/>
</dbReference>
<keyword evidence="2" id="KW-0732">Signal</keyword>
<dbReference type="CDD" id="cd02696">
    <property type="entry name" value="MurNAc-LAA"/>
    <property type="match status" value="1"/>
</dbReference>
<protein>
    <submittedName>
        <fullName evidence="4">Cell wall hydrolase/autolysin</fullName>
    </submittedName>
</protein>
<evidence type="ECO:0000313" key="4">
    <source>
        <dbReference type="EMBL" id="ABO50106.1"/>
    </source>
</evidence>
<sequence>MKLRLIMALVMMLLLYTTPGWASGDVLGRIAVDPGHGGYDPGATRQGVMEKDVNLQISQEIAKLLKQNNVEVVLTRDGDYNLAVEGLHKKEAKRYDFDKRIELAKRAKADAMVSIHVNISRRKCSGPEAFYFKKSAQGKMLAEIIQKELYQIPGINHRAVKTGRYYLITHTDMPCVIVETGFLNNPEEREKLTDKKYQLIMAEAITKGIINYLKIKDQPQSGNIKVLDYIKNLVANIQKR</sequence>
<dbReference type="Gene3D" id="3.40.630.40">
    <property type="entry name" value="Zn-dependent exopeptidases"/>
    <property type="match status" value="1"/>
</dbReference>
<organism evidence="4 5">
    <name type="scientific">Desulforamulus reducens (strain ATCC BAA-1160 / DSM 100696 / MI-1)</name>
    <name type="common">Desulfotomaculum reducens</name>
    <dbReference type="NCBI Taxonomy" id="349161"/>
    <lineage>
        <taxon>Bacteria</taxon>
        <taxon>Bacillati</taxon>
        <taxon>Bacillota</taxon>
        <taxon>Clostridia</taxon>
        <taxon>Eubacteriales</taxon>
        <taxon>Peptococcaceae</taxon>
        <taxon>Desulforamulus</taxon>
    </lineage>
</organism>
<dbReference type="STRING" id="349161.Dred_1578"/>
<dbReference type="PANTHER" id="PTHR30404:SF0">
    <property type="entry name" value="N-ACETYLMURAMOYL-L-ALANINE AMIDASE AMIC"/>
    <property type="match status" value="1"/>
</dbReference>
<dbReference type="SUPFAM" id="SSF53187">
    <property type="entry name" value="Zn-dependent exopeptidases"/>
    <property type="match status" value="1"/>
</dbReference>
<dbReference type="GO" id="GO:0008745">
    <property type="term" value="F:N-acetylmuramoyl-L-alanine amidase activity"/>
    <property type="evidence" value="ECO:0007669"/>
    <property type="project" value="InterPro"/>
</dbReference>
<dbReference type="OrthoDB" id="9772024at2"/>
<dbReference type="SMART" id="SM00646">
    <property type="entry name" value="Ami_3"/>
    <property type="match status" value="1"/>
</dbReference>
<dbReference type="Proteomes" id="UP000001556">
    <property type="component" value="Chromosome"/>
</dbReference>
<proteinExistence type="predicted"/>
<feature type="chain" id="PRO_5039221874" evidence="2">
    <location>
        <begin position="23"/>
        <end position="240"/>
    </location>
</feature>
<dbReference type="AlphaFoldDB" id="A4J4V3"/>
<keyword evidence="1 4" id="KW-0378">Hydrolase</keyword>
<keyword evidence="5" id="KW-1185">Reference proteome</keyword>
<dbReference type="KEGG" id="drm:Dred_1578"/>
<dbReference type="Pfam" id="PF01520">
    <property type="entry name" value="Amidase_3"/>
    <property type="match status" value="1"/>
</dbReference>
<dbReference type="eggNOG" id="COG0860">
    <property type="taxonomic scope" value="Bacteria"/>
</dbReference>
<feature type="signal peptide" evidence="2">
    <location>
        <begin position="1"/>
        <end position="22"/>
    </location>
</feature>
<evidence type="ECO:0000313" key="5">
    <source>
        <dbReference type="Proteomes" id="UP000001556"/>
    </source>
</evidence>
<evidence type="ECO:0000259" key="3">
    <source>
        <dbReference type="SMART" id="SM00646"/>
    </source>
</evidence>
<dbReference type="InterPro" id="IPR050695">
    <property type="entry name" value="N-acetylmuramoyl_amidase_3"/>
</dbReference>
<dbReference type="RefSeq" id="WP_011877922.1">
    <property type="nucleotide sequence ID" value="NC_009253.1"/>
</dbReference>
<dbReference type="GO" id="GO:0009253">
    <property type="term" value="P:peptidoglycan catabolic process"/>
    <property type="evidence" value="ECO:0007669"/>
    <property type="project" value="InterPro"/>
</dbReference>
<dbReference type="PANTHER" id="PTHR30404">
    <property type="entry name" value="N-ACETYLMURAMOYL-L-ALANINE AMIDASE"/>
    <property type="match status" value="1"/>
</dbReference>
<evidence type="ECO:0000256" key="2">
    <source>
        <dbReference type="SAM" id="SignalP"/>
    </source>
</evidence>
<name>A4J4V3_DESRM</name>
<dbReference type="HOGENOM" id="CLU_014322_7_1_9"/>
<feature type="domain" description="MurNAc-LAA" evidence="3">
    <location>
        <begin position="101"/>
        <end position="210"/>
    </location>
</feature>
<reference evidence="4 5" key="1">
    <citation type="submission" date="2007-03" db="EMBL/GenBank/DDBJ databases">
        <title>Complete sequence of Desulfotomaculum reducens MI-1.</title>
        <authorList>
            <consortium name="US DOE Joint Genome Institute"/>
            <person name="Copeland A."/>
            <person name="Lucas S."/>
            <person name="Lapidus A."/>
            <person name="Barry K."/>
            <person name="Detter J.C."/>
            <person name="Glavina del Rio T."/>
            <person name="Hammon N."/>
            <person name="Israni S."/>
            <person name="Dalin E."/>
            <person name="Tice H."/>
            <person name="Pitluck S."/>
            <person name="Sims D."/>
            <person name="Brettin T."/>
            <person name="Bruce D."/>
            <person name="Han C."/>
            <person name="Tapia R."/>
            <person name="Schmutz J."/>
            <person name="Larimer F."/>
            <person name="Land M."/>
            <person name="Hauser L."/>
            <person name="Kyrpides N."/>
            <person name="Kim E."/>
            <person name="Tebo B.M."/>
            <person name="Richardson P."/>
        </authorList>
    </citation>
    <scope>NUCLEOTIDE SEQUENCE [LARGE SCALE GENOMIC DNA]</scope>
    <source>
        <strain evidence="4 5">MI-1</strain>
    </source>
</reference>
<dbReference type="InterPro" id="IPR002508">
    <property type="entry name" value="MurNAc-LAA_cat"/>
</dbReference>
<accession>A4J4V3</accession>